<accession>C9PSF8</accession>
<protein>
    <submittedName>
        <fullName evidence="1">Uncharacterized protein</fullName>
    </submittedName>
</protein>
<reference evidence="1 2" key="1">
    <citation type="submission" date="2009-10" db="EMBL/GenBank/DDBJ databases">
        <authorList>
            <person name="Muzny D."/>
            <person name="Qin X."/>
            <person name="Deng J."/>
            <person name="Jiang H."/>
            <person name="Liu Y."/>
            <person name="Qu J."/>
            <person name="Song X.-Z."/>
            <person name="Zhang L."/>
            <person name="Thornton R."/>
            <person name="Coyle M."/>
            <person name="Francisco L."/>
            <person name="Jackson L."/>
            <person name="Javaid M."/>
            <person name="Korchina V."/>
            <person name="Kovar C."/>
            <person name="Mata R."/>
            <person name="Mathew T."/>
            <person name="Ngo R."/>
            <person name="Nguyen L."/>
            <person name="Nguyen N."/>
            <person name="Okwuonu G."/>
            <person name="Ongeri F."/>
            <person name="Pham C."/>
            <person name="Simmons D."/>
            <person name="Wilczek-Boney K."/>
            <person name="Hale W."/>
            <person name="Jakkamsetti A."/>
            <person name="Pham P."/>
            <person name="Ruth R."/>
            <person name="San Lucas F."/>
            <person name="Warren J."/>
            <person name="Zhang J."/>
            <person name="Zhao Z."/>
            <person name="Zhou C."/>
            <person name="Zhu D."/>
            <person name="Lee S."/>
            <person name="Bess C."/>
            <person name="Blankenburg K."/>
            <person name="Forbes L."/>
            <person name="Fu Q."/>
            <person name="Gubbala S."/>
            <person name="Hirani K."/>
            <person name="Jayaseelan J.C."/>
            <person name="Lara F."/>
            <person name="Munidasa M."/>
            <person name="Palculict T."/>
            <person name="Patil S."/>
            <person name="Pu L.-L."/>
            <person name="Saada N."/>
            <person name="Tang L."/>
            <person name="Weissenberger G."/>
            <person name="Zhu Y."/>
            <person name="Hemphill L."/>
            <person name="Shang Y."/>
            <person name="Youmans B."/>
            <person name="Ayvaz T."/>
            <person name="Ross M."/>
            <person name="Santibanez J."/>
            <person name="Aqrawi P."/>
            <person name="Gross S."/>
            <person name="Joshi V."/>
            <person name="Fowler G."/>
            <person name="Nazareth L."/>
            <person name="Reid J."/>
            <person name="Worley K."/>
            <person name="Petrosino J."/>
            <person name="Highlander S."/>
            <person name="Gibbs R."/>
        </authorList>
    </citation>
    <scope>NUCLEOTIDE SEQUENCE [LARGE SCALE GENOMIC DNA]</scope>
    <source>
        <strain evidence="1 2">ATCC 43325</strain>
    </source>
</reference>
<dbReference type="EMBL" id="ACZR01000020">
    <property type="protein sequence ID" value="EEX49479.1"/>
    <property type="molecule type" value="Genomic_DNA"/>
</dbReference>
<sequence>MTKIEKGNLLEMTSRVSTAEISSSSPLSDVNDKSLLQILQQQNAELEQTNSQIKRFGGEEFNDLMARVLYWNKEKGAKFLDNLTLQLRSPLSENSSIARNIKTETDLSQYIQPTPYIHHW</sequence>
<comment type="caution">
    <text evidence="1">The sequence shown here is derived from an EMBL/GenBank/DDBJ whole genome shotgun (WGS) entry which is preliminary data.</text>
</comment>
<keyword evidence="2" id="KW-1185">Reference proteome</keyword>
<evidence type="ECO:0000313" key="1">
    <source>
        <dbReference type="EMBL" id="EEX49479.1"/>
    </source>
</evidence>
<organism evidence="1 2">
    <name type="scientific">Pasteurella dagmatis ATCC 43325</name>
    <dbReference type="NCBI Taxonomy" id="667128"/>
    <lineage>
        <taxon>Bacteria</taxon>
        <taxon>Pseudomonadati</taxon>
        <taxon>Pseudomonadota</taxon>
        <taxon>Gammaproteobacteria</taxon>
        <taxon>Pasteurellales</taxon>
        <taxon>Pasteurellaceae</taxon>
        <taxon>Pasteurella</taxon>
    </lineage>
</organism>
<dbReference type="Proteomes" id="UP000005519">
    <property type="component" value="Unassembled WGS sequence"/>
</dbReference>
<gene>
    <name evidence="1" type="ORF">HMPREF0621_1932</name>
</gene>
<proteinExistence type="predicted"/>
<dbReference type="HOGENOM" id="CLU_2288843_0_0_6"/>
<name>C9PSF8_9PAST</name>
<evidence type="ECO:0000313" key="2">
    <source>
        <dbReference type="Proteomes" id="UP000005519"/>
    </source>
</evidence>
<dbReference type="AlphaFoldDB" id="C9PSF8"/>